<proteinExistence type="predicted"/>
<accession>A0A0V1CZA1</accession>
<keyword evidence="2" id="KW-1185">Reference proteome</keyword>
<gene>
    <name evidence="1" type="ORF">T03_4587</name>
</gene>
<dbReference type="EMBL" id="JYDI01000068">
    <property type="protein sequence ID" value="KRY54525.1"/>
    <property type="molecule type" value="Genomic_DNA"/>
</dbReference>
<dbReference type="Proteomes" id="UP000054653">
    <property type="component" value="Unassembled WGS sequence"/>
</dbReference>
<evidence type="ECO:0000313" key="1">
    <source>
        <dbReference type="EMBL" id="KRY54525.1"/>
    </source>
</evidence>
<evidence type="ECO:0000313" key="2">
    <source>
        <dbReference type="Proteomes" id="UP000054653"/>
    </source>
</evidence>
<sequence>MNLGYSFQVLTEDLYFNIGKELRCCFCCRDEFYKGDPVSNSGCCVYPSSDRRHHFCKIFPIHKAIFPSASSWPCCAILSIHLSLSIRFHRGIDFEIVFVIAGGRNFHFAHFGLSQFEPVFHALSTVVFFFETTLEKLYCSQYMTLLECQSHDDSNCPLLDESGVICLAFGIRVSVWRDS</sequence>
<protein>
    <submittedName>
        <fullName evidence="1">Uncharacterized protein</fullName>
    </submittedName>
</protein>
<reference evidence="1 2" key="1">
    <citation type="submission" date="2015-01" db="EMBL/GenBank/DDBJ databases">
        <title>Evolution of Trichinella species and genotypes.</title>
        <authorList>
            <person name="Korhonen P.K."/>
            <person name="Edoardo P."/>
            <person name="Giuseppe L.R."/>
            <person name="Gasser R.B."/>
        </authorList>
    </citation>
    <scope>NUCLEOTIDE SEQUENCE [LARGE SCALE GENOMIC DNA]</scope>
    <source>
        <strain evidence="1">ISS120</strain>
    </source>
</reference>
<comment type="caution">
    <text evidence="1">The sequence shown here is derived from an EMBL/GenBank/DDBJ whole genome shotgun (WGS) entry which is preliminary data.</text>
</comment>
<dbReference type="AlphaFoldDB" id="A0A0V1CZA1"/>
<name>A0A0V1CZA1_TRIBR</name>
<organism evidence="1 2">
    <name type="scientific">Trichinella britovi</name>
    <name type="common">Parasitic roundworm</name>
    <dbReference type="NCBI Taxonomy" id="45882"/>
    <lineage>
        <taxon>Eukaryota</taxon>
        <taxon>Metazoa</taxon>
        <taxon>Ecdysozoa</taxon>
        <taxon>Nematoda</taxon>
        <taxon>Enoplea</taxon>
        <taxon>Dorylaimia</taxon>
        <taxon>Trichinellida</taxon>
        <taxon>Trichinellidae</taxon>
        <taxon>Trichinella</taxon>
    </lineage>
</organism>